<evidence type="ECO:0000313" key="2">
    <source>
        <dbReference type="EMBL" id="KAF2269024.1"/>
    </source>
</evidence>
<reference evidence="3" key="1">
    <citation type="journal article" date="2020" name="Stud. Mycol.">
        <title>101 Dothideomycetes genomes: A test case for predicting lifestyles and emergence of pathogens.</title>
        <authorList>
            <person name="Haridas S."/>
            <person name="Albert R."/>
            <person name="Binder M."/>
            <person name="Bloem J."/>
            <person name="LaButti K."/>
            <person name="Salamov A."/>
            <person name="Andreopoulos B."/>
            <person name="Baker S."/>
            <person name="Barry K."/>
            <person name="Bills G."/>
            <person name="Bluhm B."/>
            <person name="Cannon C."/>
            <person name="Castanera R."/>
            <person name="Culley D."/>
            <person name="Daum C."/>
            <person name="Ezra D."/>
            <person name="Gonzalez J."/>
            <person name="Henrissat B."/>
            <person name="Kuo A."/>
            <person name="Liang C."/>
            <person name="Lipzen A."/>
            <person name="Lutzoni F."/>
            <person name="Magnuson J."/>
            <person name="Mondo S."/>
            <person name="Nolan M."/>
            <person name="Ohm R."/>
            <person name="Pangilinan J."/>
            <person name="Park H.-J."/>
            <person name="Ramirez L."/>
            <person name="Alfaro M."/>
            <person name="Sun H."/>
            <person name="Tritt A."/>
            <person name="Yoshinaga Y."/>
            <person name="Zwiers L.-H."/>
            <person name="Turgeon B."/>
            <person name="Goodwin S."/>
            <person name="Spatafora J."/>
            <person name="Crous P."/>
            <person name="Grigoriev I."/>
        </authorList>
    </citation>
    <scope>NUCLEOTIDE SEQUENCE [LARGE SCALE GENOMIC DNA]</scope>
    <source>
        <strain evidence="3">CBS 304.66</strain>
    </source>
</reference>
<feature type="region of interest" description="Disordered" evidence="1">
    <location>
        <begin position="91"/>
        <end position="124"/>
    </location>
</feature>
<dbReference type="AlphaFoldDB" id="A0A9P4N9D1"/>
<feature type="compositionally biased region" description="Pro residues" evidence="1">
    <location>
        <begin position="107"/>
        <end position="119"/>
    </location>
</feature>
<keyword evidence="3" id="KW-1185">Reference proteome</keyword>
<dbReference type="Proteomes" id="UP000800093">
    <property type="component" value="Unassembled WGS sequence"/>
</dbReference>
<feature type="region of interest" description="Disordered" evidence="1">
    <location>
        <begin position="183"/>
        <end position="231"/>
    </location>
</feature>
<evidence type="ECO:0000313" key="3">
    <source>
        <dbReference type="Proteomes" id="UP000800093"/>
    </source>
</evidence>
<gene>
    <name evidence="2" type="ORF">CC78DRAFT_575574</name>
</gene>
<protein>
    <submittedName>
        <fullName evidence="2">Uncharacterized protein</fullName>
    </submittedName>
</protein>
<evidence type="ECO:0000256" key="1">
    <source>
        <dbReference type="SAM" id="MobiDB-lite"/>
    </source>
</evidence>
<feature type="compositionally biased region" description="Low complexity" evidence="1">
    <location>
        <begin position="190"/>
        <end position="204"/>
    </location>
</feature>
<name>A0A9P4N9D1_9PLEO</name>
<sequence>MNRTQVSWNYNLFPSEIALNCLSVSLAIRLQKYQVLIAYMVTGIITTQFRQGLPPSPKALKCHEPIQPDAQHVSHPKKALPVFKHPLTTPQHHITKKSTSNPSYAIPSPPPFLPPPLPSTPSSLIKSLRDTLASSTSRLSTIPSPEHIALTTDNLAYKSGEDTSRKESYDIYYEPGNSEHKFDDFIVDDSSPFPSTSSPSTSSPGTGDMTRKETSTSSSITEITTDPSLLTPLITPTHRSSFLSTIRRALESTVLDDPEEIVEEIMDALALLSRLRNRDRPMIVLVFRVTALEDSGVRGQL</sequence>
<feature type="compositionally biased region" description="Low complexity" evidence="1">
    <location>
        <begin position="215"/>
        <end position="225"/>
    </location>
</feature>
<proteinExistence type="predicted"/>
<accession>A0A9P4N9D1</accession>
<organism evidence="2 3">
    <name type="scientific">Lojkania enalia</name>
    <dbReference type="NCBI Taxonomy" id="147567"/>
    <lineage>
        <taxon>Eukaryota</taxon>
        <taxon>Fungi</taxon>
        <taxon>Dikarya</taxon>
        <taxon>Ascomycota</taxon>
        <taxon>Pezizomycotina</taxon>
        <taxon>Dothideomycetes</taxon>
        <taxon>Pleosporomycetidae</taxon>
        <taxon>Pleosporales</taxon>
        <taxon>Pleosporales incertae sedis</taxon>
        <taxon>Lojkania</taxon>
    </lineage>
</organism>
<dbReference type="EMBL" id="ML986584">
    <property type="protein sequence ID" value="KAF2269024.1"/>
    <property type="molecule type" value="Genomic_DNA"/>
</dbReference>
<dbReference type="OrthoDB" id="3800281at2759"/>
<comment type="caution">
    <text evidence="2">The sequence shown here is derived from an EMBL/GenBank/DDBJ whole genome shotgun (WGS) entry which is preliminary data.</text>
</comment>